<evidence type="ECO:0000256" key="1">
    <source>
        <dbReference type="ARBA" id="ARBA00004123"/>
    </source>
</evidence>
<evidence type="ECO:0000256" key="5">
    <source>
        <dbReference type="ARBA" id="ARBA00018400"/>
    </source>
</evidence>
<dbReference type="AlphaFoldDB" id="A0A8S0W973"/>
<evidence type="ECO:0000313" key="9">
    <source>
        <dbReference type="EMBL" id="CAA7261986.1"/>
    </source>
</evidence>
<dbReference type="OrthoDB" id="20086at2759"/>
<evidence type="ECO:0000256" key="6">
    <source>
        <dbReference type="ARBA" id="ARBA00022490"/>
    </source>
</evidence>
<evidence type="ECO:0000259" key="8">
    <source>
        <dbReference type="Pfam" id="PF09811"/>
    </source>
</evidence>
<keyword evidence="10" id="KW-1185">Reference proteome</keyword>
<dbReference type="Proteomes" id="UP000467700">
    <property type="component" value="Unassembled WGS sequence"/>
</dbReference>
<comment type="caution">
    <text evidence="9">The sequence shown here is derived from an EMBL/GenBank/DDBJ whole genome shotgun (WGS) entry which is preliminary data.</text>
</comment>
<dbReference type="InterPro" id="IPR019191">
    <property type="entry name" value="Essential_protein_Yae1_N"/>
</dbReference>
<reference evidence="9 10" key="1">
    <citation type="submission" date="2020-01" db="EMBL/GenBank/DDBJ databases">
        <authorList>
            <person name="Gupta K D."/>
        </authorList>
    </citation>
    <scope>NUCLEOTIDE SEQUENCE [LARGE SCALE GENOMIC DNA]</scope>
</reference>
<evidence type="ECO:0000256" key="2">
    <source>
        <dbReference type="ARBA" id="ARBA00004496"/>
    </source>
</evidence>
<comment type="similarity">
    <text evidence="3">Belongs to the YAE1 family.</text>
</comment>
<evidence type="ECO:0000256" key="7">
    <source>
        <dbReference type="ARBA" id="ARBA00023242"/>
    </source>
</evidence>
<evidence type="ECO:0000256" key="4">
    <source>
        <dbReference type="ARBA" id="ARBA00017286"/>
    </source>
</evidence>
<dbReference type="InterPro" id="IPR038881">
    <property type="entry name" value="Yae1-like"/>
</dbReference>
<keyword evidence="7" id="KW-0539">Nucleus</keyword>
<name>A0A8S0W973_CYCAE</name>
<dbReference type="PANTHER" id="PTHR18829:SF0">
    <property type="entry name" value="PROTEIN YAE1 HOMOLOG"/>
    <property type="match status" value="1"/>
</dbReference>
<dbReference type="PANTHER" id="PTHR18829">
    <property type="entry name" value="PROTEIN YAE1 HOMOLOG"/>
    <property type="match status" value="1"/>
</dbReference>
<protein>
    <recommendedName>
        <fullName evidence="5">Protein YAE1</fullName>
    </recommendedName>
    <alternativeName>
        <fullName evidence="4">Protein yae1</fullName>
    </alternativeName>
</protein>
<dbReference type="Pfam" id="PF09811">
    <property type="entry name" value="Yae1_N"/>
    <property type="match status" value="1"/>
</dbReference>
<evidence type="ECO:0000313" key="10">
    <source>
        <dbReference type="Proteomes" id="UP000467700"/>
    </source>
</evidence>
<evidence type="ECO:0000256" key="3">
    <source>
        <dbReference type="ARBA" id="ARBA00007096"/>
    </source>
</evidence>
<feature type="domain" description="Essential protein Yae1 N-terminal" evidence="8">
    <location>
        <begin position="30"/>
        <end position="68"/>
    </location>
</feature>
<accession>A0A8S0W973</accession>
<dbReference type="GO" id="GO:0005634">
    <property type="term" value="C:nucleus"/>
    <property type="evidence" value="ECO:0007669"/>
    <property type="project" value="UniProtKB-SubCell"/>
</dbReference>
<organism evidence="9 10">
    <name type="scientific">Cyclocybe aegerita</name>
    <name type="common">Black poplar mushroom</name>
    <name type="synonym">Agrocybe aegerita</name>
    <dbReference type="NCBI Taxonomy" id="1973307"/>
    <lineage>
        <taxon>Eukaryota</taxon>
        <taxon>Fungi</taxon>
        <taxon>Dikarya</taxon>
        <taxon>Basidiomycota</taxon>
        <taxon>Agaricomycotina</taxon>
        <taxon>Agaricomycetes</taxon>
        <taxon>Agaricomycetidae</taxon>
        <taxon>Agaricales</taxon>
        <taxon>Agaricineae</taxon>
        <taxon>Bolbitiaceae</taxon>
        <taxon>Cyclocybe</taxon>
    </lineage>
</organism>
<gene>
    <name evidence="9" type="ORF">AAE3_LOCUS4490</name>
</gene>
<comment type="subcellular location">
    <subcellularLocation>
        <location evidence="2">Cytoplasm</location>
    </subcellularLocation>
    <subcellularLocation>
        <location evidence="1">Nucleus</location>
    </subcellularLocation>
</comment>
<dbReference type="EMBL" id="CACVBS010000035">
    <property type="protein sequence ID" value="CAA7261986.1"/>
    <property type="molecule type" value="Genomic_DNA"/>
</dbReference>
<dbReference type="GO" id="GO:0005737">
    <property type="term" value="C:cytoplasm"/>
    <property type="evidence" value="ECO:0007669"/>
    <property type="project" value="UniProtKB-SubCell"/>
</dbReference>
<keyword evidence="6" id="KW-0963">Cytoplasm</keyword>
<sequence>MDSPWDENSDNNVIKDTEWSRISSEFTNVGYREGITAGKEGALQEGFDSGFADTGAPIGRELGLLRGISLAILIFLQTLPVIENWKLVDEATDISSQLSRIRFSDIMPRDLEAEEHARQHLEAEGVELDENEEIAAKRDVEGIEDMLANLVAGGATSTSSSNRPTVEDIYALKTRLSWLGERLKLSFDWN</sequence>
<proteinExistence type="inferred from homology"/>